<evidence type="ECO:0000313" key="3">
    <source>
        <dbReference type="Proteomes" id="UP000558284"/>
    </source>
</evidence>
<accession>A0A838B223</accession>
<name>A0A838B223_9HYPH</name>
<feature type="signal peptide" evidence="1">
    <location>
        <begin position="1"/>
        <end position="21"/>
    </location>
</feature>
<comment type="caution">
    <text evidence="2">The sequence shown here is derived from an EMBL/GenBank/DDBJ whole genome shotgun (WGS) entry which is preliminary data.</text>
</comment>
<gene>
    <name evidence="2" type="ORF">H0241_09215</name>
</gene>
<reference evidence="2 3" key="1">
    <citation type="submission" date="2020-07" db="EMBL/GenBank/DDBJ databases">
        <title>Definition of the novel symbiovar canariense within Mesorhizobium novociceri, a new species of genus Mesorhizobium nodulating Cicer canariense in the Caldera de Taburiente National Park (La Palma, Canary Islands).</title>
        <authorList>
            <person name="Leon-Barrios M."/>
            <person name="Perez-Yepez J."/>
            <person name="Flores-Felix J.D."/>
            <person name="Ramirez-Baena M.H."/>
            <person name="Pulido-Suarez L."/>
            <person name="Igual J.M."/>
            <person name="Velazquez E."/>
            <person name="Peix A."/>
        </authorList>
    </citation>
    <scope>NUCLEOTIDE SEQUENCE [LARGE SCALE GENOMIC DNA]</scope>
    <source>
        <strain evidence="2 3">CCANP35</strain>
    </source>
</reference>
<evidence type="ECO:0000313" key="2">
    <source>
        <dbReference type="EMBL" id="MBA1140435.1"/>
    </source>
</evidence>
<dbReference type="RefSeq" id="WP_181057112.1">
    <property type="nucleotide sequence ID" value="NZ_JACDTY010000003.1"/>
</dbReference>
<keyword evidence="3" id="KW-1185">Reference proteome</keyword>
<proteinExistence type="predicted"/>
<protein>
    <submittedName>
        <fullName evidence="2">DUF4864 domain-containing protein</fullName>
    </submittedName>
</protein>
<keyword evidence="1" id="KW-0732">Signal</keyword>
<organism evidence="2 3">
    <name type="scientific">Mesorhizobium neociceri</name>
    <dbReference type="NCBI Taxonomy" id="1307853"/>
    <lineage>
        <taxon>Bacteria</taxon>
        <taxon>Pseudomonadati</taxon>
        <taxon>Pseudomonadota</taxon>
        <taxon>Alphaproteobacteria</taxon>
        <taxon>Hyphomicrobiales</taxon>
        <taxon>Phyllobacteriaceae</taxon>
        <taxon>Mesorhizobium</taxon>
    </lineage>
</organism>
<dbReference type="Pfam" id="PF16156">
    <property type="entry name" value="DUF4864"/>
    <property type="match status" value="1"/>
</dbReference>
<dbReference type="EMBL" id="JACDTY010000003">
    <property type="protein sequence ID" value="MBA1140435.1"/>
    <property type="molecule type" value="Genomic_DNA"/>
</dbReference>
<dbReference type="Proteomes" id="UP000558284">
    <property type="component" value="Unassembled WGS sequence"/>
</dbReference>
<dbReference type="InterPro" id="IPR032347">
    <property type="entry name" value="DUF4864"/>
</dbReference>
<evidence type="ECO:0000256" key="1">
    <source>
        <dbReference type="SAM" id="SignalP"/>
    </source>
</evidence>
<feature type="chain" id="PRO_5032997858" evidence="1">
    <location>
        <begin position="22"/>
        <end position="142"/>
    </location>
</feature>
<sequence>MRRIAFAVVSLLFASTLFVSAARAGDAEVKAGQAVIDGQLKALIANDGAKAYSFAAPNVKQIFPTVDAFMNMVTNGYPPVRQPQSYSFGKVEQIRPGSIIQQVLIVGPDGKNYEAVYTLQQQPDGSFQITGCSLRASNLLST</sequence>
<dbReference type="AlphaFoldDB" id="A0A838B223"/>